<dbReference type="NCBIfam" id="TIGR02606">
    <property type="entry name" value="antidote_CC2985"/>
    <property type="match status" value="1"/>
</dbReference>
<dbReference type="Gene3D" id="6.10.10.120">
    <property type="entry name" value="Antitoxin ParD1-like"/>
    <property type="match status" value="1"/>
</dbReference>
<keyword evidence="2" id="KW-1277">Toxin-antitoxin system</keyword>
<comment type="similarity">
    <text evidence="1">Belongs to the ParD antitoxin family.</text>
</comment>
<dbReference type="SUPFAM" id="SSF47598">
    <property type="entry name" value="Ribbon-helix-helix"/>
    <property type="match status" value="1"/>
</dbReference>
<dbReference type="OrthoDB" id="9815501at2"/>
<dbReference type="GO" id="GO:0006355">
    <property type="term" value="P:regulation of DNA-templated transcription"/>
    <property type="evidence" value="ECO:0007669"/>
    <property type="project" value="InterPro"/>
</dbReference>
<evidence type="ECO:0000313" key="3">
    <source>
        <dbReference type="EMBL" id="KPH81679.1"/>
    </source>
</evidence>
<dbReference type="AlphaFoldDB" id="A0A0N1F6P4"/>
<accession>A0A0N1F6P4</accession>
<evidence type="ECO:0000313" key="4">
    <source>
        <dbReference type="Proteomes" id="UP000037822"/>
    </source>
</evidence>
<dbReference type="Pfam" id="PF03693">
    <property type="entry name" value="ParD_antitoxin"/>
    <property type="match status" value="1"/>
</dbReference>
<dbReference type="PANTHER" id="PTHR36582:SF2">
    <property type="entry name" value="ANTITOXIN PARD"/>
    <property type="match status" value="1"/>
</dbReference>
<comment type="caution">
    <text evidence="3">The sequence shown here is derived from an EMBL/GenBank/DDBJ whole genome shotgun (WGS) entry which is preliminary data.</text>
</comment>
<dbReference type="EMBL" id="LGSZ01000028">
    <property type="protein sequence ID" value="KPH81679.1"/>
    <property type="molecule type" value="Genomic_DNA"/>
</dbReference>
<dbReference type="PATRIC" id="fig|1526658.3.peg.2298"/>
<dbReference type="PANTHER" id="PTHR36582">
    <property type="entry name" value="ANTITOXIN PARD"/>
    <property type="match status" value="1"/>
</dbReference>
<organism evidence="3 4">
    <name type="scientific">Bosea vaviloviae</name>
    <dbReference type="NCBI Taxonomy" id="1526658"/>
    <lineage>
        <taxon>Bacteria</taxon>
        <taxon>Pseudomonadati</taxon>
        <taxon>Pseudomonadota</taxon>
        <taxon>Alphaproteobacteria</taxon>
        <taxon>Hyphomicrobiales</taxon>
        <taxon>Boseaceae</taxon>
        <taxon>Bosea</taxon>
    </lineage>
</organism>
<protein>
    <submittedName>
        <fullName evidence="3">CopG family transcriptional regulator</fullName>
    </submittedName>
</protein>
<dbReference type="InterPro" id="IPR022789">
    <property type="entry name" value="ParD"/>
</dbReference>
<reference evidence="3 4" key="1">
    <citation type="submission" date="2015-07" db="EMBL/GenBank/DDBJ databases">
        <title>Whole genome sequencing of Bosea vaviloviae isolated from cave pool.</title>
        <authorList>
            <person name="Tan N.E.H."/>
            <person name="Lee Y.P."/>
            <person name="Gan H.M."/>
            <person name="Barton H."/>
            <person name="Savka M.A."/>
        </authorList>
    </citation>
    <scope>NUCLEOTIDE SEQUENCE [LARGE SCALE GENOMIC DNA]</scope>
    <source>
        <strain evidence="3 4">SD260</strain>
    </source>
</reference>
<dbReference type="CDD" id="cd22231">
    <property type="entry name" value="RHH_NikR_HicB-like"/>
    <property type="match status" value="1"/>
</dbReference>
<gene>
    <name evidence="3" type="ORF">AE618_08095</name>
</gene>
<sequence>MKHDAMRPLTISLSPKQLSRLSQAVESGAYASNSEVVRDALRLWEQREEIRALELARLKQAYDEGIASGEPVEADLAFARIRANVFGEQDA</sequence>
<dbReference type="InterPro" id="IPR010985">
    <property type="entry name" value="Ribbon_hlx_hlx"/>
</dbReference>
<dbReference type="InterPro" id="IPR038296">
    <property type="entry name" value="ParD_sf"/>
</dbReference>
<evidence type="ECO:0000256" key="2">
    <source>
        <dbReference type="ARBA" id="ARBA00022649"/>
    </source>
</evidence>
<evidence type="ECO:0000256" key="1">
    <source>
        <dbReference type="ARBA" id="ARBA00008580"/>
    </source>
</evidence>
<dbReference type="Proteomes" id="UP000037822">
    <property type="component" value="Unassembled WGS sequence"/>
</dbReference>
<name>A0A0N1F6P4_9HYPH</name>
<proteinExistence type="inferred from homology"/>
<keyword evidence="4" id="KW-1185">Reference proteome</keyword>